<dbReference type="InterPro" id="IPR001509">
    <property type="entry name" value="Epimerase_deHydtase"/>
</dbReference>
<dbReference type="InterPro" id="IPR050177">
    <property type="entry name" value="Lipid_A_modif_metabolic_enz"/>
</dbReference>
<dbReference type="CDD" id="cd05265">
    <property type="entry name" value="SDR_a1"/>
    <property type="match status" value="1"/>
</dbReference>
<dbReference type="PANTHER" id="PTHR43245:SF13">
    <property type="entry name" value="UDP-D-APIOSE_UDP-D-XYLOSE SYNTHASE 2"/>
    <property type="match status" value="1"/>
</dbReference>
<evidence type="ECO:0000313" key="3">
    <source>
        <dbReference type="Proteomes" id="UP001518925"/>
    </source>
</evidence>
<dbReference type="Proteomes" id="UP001518925">
    <property type="component" value="Unassembled WGS sequence"/>
</dbReference>
<feature type="domain" description="NAD-dependent epimerase/dehydratase" evidence="1">
    <location>
        <begin position="3"/>
        <end position="215"/>
    </location>
</feature>
<comment type="caution">
    <text evidence="2">The sequence shown here is derived from an EMBL/GenBank/DDBJ whole genome shotgun (WGS) entry which is preliminary data.</text>
</comment>
<sequence length="329" mass="37132">MNILILGGTKFLGRHLVEESLKRGHEVSIFTRGITNSDLFPEVEKLVGDRDGNLESIKGRKWDAVIDTSGYVPRNVRDSAAILAANCNLYTFISTISVYQDFTKVGISEGDDIAQLEDEGIEEITGETYGPLKALCEQEVMAIFPDKHLIIRPGLIVGPYDPTDRFTYWPHKIGTEEEIIAPNDEHASVQFIDVRDLASFIIQQLENKSIGVYNVTGPNEDLTFDQLIDVCKETLNKEVKVTKVDEQFIVENDIQFWTELPLYIPIGKGMDGFHKVSIDRALADGLSFTSIQETIQATYQWSIAREHKELLAGLSKEKEMDLLLKWHNK</sequence>
<proteinExistence type="predicted"/>
<dbReference type="SUPFAM" id="SSF51735">
    <property type="entry name" value="NAD(P)-binding Rossmann-fold domains"/>
    <property type="match status" value="1"/>
</dbReference>
<dbReference type="Pfam" id="PF01370">
    <property type="entry name" value="Epimerase"/>
    <property type="match status" value="1"/>
</dbReference>
<dbReference type="PANTHER" id="PTHR43245">
    <property type="entry name" value="BIFUNCTIONAL POLYMYXIN RESISTANCE PROTEIN ARNA"/>
    <property type="match status" value="1"/>
</dbReference>
<organism evidence="2 3">
    <name type="scientific">Bacillus suaedaesalsae</name>
    <dbReference type="NCBI Taxonomy" id="2810349"/>
    <lineage>
        <taxon>Bacteria</taxon>
        <taxon>Bacillati</taxon>
        <taxon>Bacillota</taxon>
        <taxon>Bacilli</taxon>
        <taxon>Bacillales</taxon>
        <taxon>Bacillaceae</taxon>
        <taxon>Bacillus</taxon>
    </lineage>
</organism>
<dbReference type="InterPro" id="IPR036291">
    <property type="entry name" value="NAD(P)-bd_dom_sf"/>
</dbReference>
<dbReference type="Gene3D" id="3.40.50.720">
    <property type="entry name" value="NAD(P)-binding Rossmann-like Domain"/>
    <property type="match status" value="1"/>
</dbReference>
<dbReference type="RefSeq" id="WP_204204823.1">
    <property type="nucleotide sequence ID" value="NZ_JAFELM010000043.1"/>
</dbReference>
<evidence type="ECO:0000313" key="2">
    <source>
        <dbReference type="EMBL" id="MBM6619366.1"/>
    </source>
</evidence>
<reference evidence="2 3" key="1">
    <citation type="submission" date="2021-02" db="EMBL/GenBank/DDBJ databases">
        <title>Bacillus sp. RD4P76, an endophyte from a halophyte.</title>
        <authorList>
            <person name="Sun J.-Q."/>
        </authorList>
    </citation>
    <scope>NUCLEOTIDE SEQUENCE [LARGE SCALE GENOMIC DNA]</scope>
    <source>
        <strain evidence="2 3">RD4P76</strain>
    </source>
</reference>
<evidence type="ECO:0000259" key="1">
    <source>
        <dbReference type="Pfam" id="PF01370"/>
    </source>
</evidence>
<protein>
    <submittedName>
        <fullName evidence="2">SDR family oxidoreductase</fullName>
    </submittedName>
</protein>
<keyword evidence="3" id="KW-1185">Reference proteome</keyword>
<accession>A0ABS2DLT9</accession>
<name>A0ABS2DLT9_9BACI</name>
<dbReference type="EMBL" id="JAFELM010000043">
    <property type="protein sequence ID" value="MBM6619366.1"/>
    <property type="molecule type" value="Genomic_DNA"/>
</dbReference>
<gene>
    <name evidence="2" type="ORF">JR050_17025</name>
</gene>